<keyword evidence="1" id="KW-1133">Transmembrane helix</keyword>
<keyword evidence="1" id="KW-0472">Membrane</keyword>
<accession>A0A931GMS7</accession>
<sequence length="201" mass="20022">MLVVGGYWGLVLAGGLGAGAFDGDADTGAGVADEGGGYGGLLAAAGLGGVPAPVVLSLLVAIAWFGSLTGSVLIDAFPGPVGRTVLGTAVLFGALGAAWTCTRMLVPPLRRVFRDAPAPSRRDFVGRVCVIRTGRVGTGFGQAEVTSEDGSAALVQVRVPGSDLAAGGLAFGDTALIFDYDPADEVFLVMPYDAPPDPGAS</sequence>
<gene>
    <name evidence="2" type="ORF">IW256_007100</name>
</gene>
<proteinExistence type="predicted"/>
<feature type="transmembrane region" description="Helical" evidence="1">
    <location>
        <begin position="41"/>
        <end position="65"/>
    </location>
</feature>
<dbReference type="EMBL" id="JADOUA010000001">
    <property type="protein sequence ID" value="MBG6092987.1"/>
    <property type="molecule type" value="Genomic_DNA"/>
</dbReference>
<feature type="transmembrane region" description="Helical" evidence="1">
    <location>
        <begin position="85"/>
        <end position="106"/>
    </location>
</feature>
<name>A0A931GMS7_9ACTN</name>
<evidence type="ECO:0000256" key="1">
    <source>
        <dbReference type="SAM" id="Phobius"/>
    </source>
</evidence>
<evidence type="ECO:0000313" key="2">
    <source>
        <dbReference type="EMBL" id="MBG6092987.1"/>
    </source>
</evidence>
<keyword evidence="1" id="KW-0812">Transmembrane</keyword>
<evidence type="ECO:0000313" key="3">
    <source>
        <dbReference type="Proteomes" id="UP000614047"/>
    </source>
</evidence>
<reference evidence="2" key="1">
    <citation type="submission" date="2020-11" db="EMBL/GenBank/DDBJ databases">
        <title>Sequencing the genomes of 1000 actinobacteria strains.</title>
        <authorList>
            <person name="Klenk H.-P."/>
        </authorList>
    </citation>
    <scope>NUCLEOTIDE SEQUENCE</scope>
    <source>
        <strain evidence="2">DSM 43175</strain>
    </source>
</reference>
<dbReference type="Proteomes" id="UP000614047">
    <property type="component" value="Unassembled WGS sequence"/>
</dbReference>
<dbReference type="AlphaFoldDB" id="A0A931GMS7"/>
<organism evidence="2 3">
    <name type="scientific">Actinomadura viridis</name>
    <dbReference type="NCBI Taxonomy" id="58110"/>
    <lineage>
        <taxon>Bacteria</taxon>
        <taxon>Bacillati</taxon>
        <taxon>Actinomycetota</taxon>
        <taxon>Actinomycetes</taxon>
        <taxon>Streptosporangiales</taxon>
        <taxon>Thermomonosporaceae</taxon>
        <taxon>Actinomadura</taxon>
    </lineage>
</organism>
<protein>
    <recommendedName>
        <fullName evidence="4">DUF1449 family protein</fullName>
    </recommendedName>
</protein>
<comment type="caution">
    <text evidence="2">The sequence shown here is derived from an EMBL/GenBank/DDBJ whole genome shotgun (WGS) entry which is preliminary data.</text>
</comment>
<keyword evidence="3" id="KW-1185">Reference proteome</keyword>
<evidence type="ECO:0008006" key="4">
    <source>
        <dbReference type="Google" id="ProtNLM"/>
    </source>
</evidence>